<dbReference type="GO" id="GO:0120159">
    <property type="term" value="F:rRNA pseudouridine synthase activity"/>
    <property type="evidence" value="ECO:0007669"/>
    <property type="project" value="UniProtKB-ARBA"/>
</dbReference>
<dbReference type="AlphaFoldDB" id="A0A1G2BSR4"/>
<evidence type="ECO:0000313" key="7">
    <source>
        <dbReference type="Proteomes" id="UP000178248"/>
    </source>
</evidence>
<name>A0A1G2BSR4_9BACT</name>
<dbReference type="SUPFAM" id="SSF55174">
    <property type="entry name" value="Alpha-L RNA-binding motif"/>
    <property type="match status" value="1"/>
</dbReference>
<dbReference type="GO" id="GO:0003723">
    <property type="term" value="F:RNA binding"/>
    <property type="evidence" value="ECO:0007669"/>
    <property type="project" value="UniProtKB-KW"/>
</dbReference>
<protein>
    <recommendedName>
        <fullName evidence="4">Pseudouridine synthase</fullName>
        <ecNumber evidence="4">5.4.99.-</ecNumber>
    </recommendedName>
</protein>
<dbReference type="InterPro" id="IPR042092">
    <property type="entry name" value="PsdUridine_s_RsuA/RluB/E/F_cat"/>
</dbReference>
<evidence type="ECO:0000256" key="4">
    <source>
        <dbReference type="RuleBase" id="RU003887"/>
    </source>
</evidence>
<dbReference type="Gene3D" id="3.30.70.580">
    <property type="entry name" value="Pseudouridine synthase I, catalytic domain, N-terminal subdomain"/>
    <property type="match status" value="1"/>
</dbReference>
<dbReference type="Gene3D" id="3.30.70.1560">
    <property type="entry name" value="Alpha-L RNA-binding motif"/>
    <property type="match status" value="1"/>
</dbReference>
<dbReference type="SMART" id="SM00363">
    <property type="entry name" value="S4"/>
    <property type="match status" value="1"/>
</dbReference>
<dbReference type="PROSITE" id="PS50889">
    <property type="entry name" value="S4"/>
    <property type="match status" value="1"/>
</dbReference>
<dbReference type="CDD" id="cd00165">
    <property type="entry name" value="S4"/>
    <property type="match status" value="1"/>
</dbReference>
<sequence>MMRLARFLAQAGVASRRKSEDIIRGRHVAVNGRIVTIVGTNVDPANDSISVDGKRVSPETFVYYLVHKPVGYVCSAKQQGTDKLIIELVPKQPRVYPVGRLDKDSSGLVLLTNDGDLAMKLMHPRYGAEKKYEVTLVNSIPRASIERLLRGVRLREGIARADAVERLSGKKLHIVVHQGWHRQIRRMLGRLGHDIESLVRISEAGMTLSAMKPGEYRTIARNEITI</sequence>
<keyword evidence="3" id="KW-0694">RNA-binding</keyword>
<dbReference type="InterPro" id="IPR020103">
    <property type="entry name" value="PsdUridine_synth_cat_dom_sf"/>
</dbReference>
<proteinExistence type="inferred from homology"/>
<dbReference type="InterPro" id="IPR006145">
    <property type="entry name" value="PsdUridine_synth_RsuA/RluA"/>
</dbReference>
<dbReference type="GO" id="GO:0000455">
    <property type="term" value="P:enzyme-directed rRNA pseudouridine synthesis"/>
    <property type="evidence" value="ECO:0007669"/>
    <property type="project" value="UniProtKB-ARBA"/>
</dbReference>
<comment type="similarity">
    <text evidence="1 4">Belongs to the pseudouridine synthase RsuA family.</text>
</comment>
<feature type="domain" description="RNA-binding S4" evidence="5">
    <location>
        <begin position="2"/>
        <end position="61"/>
    </location>
</feature>
<evidence type="ECO:0000259" key="5">
    <source>
        <dbReference type="SMART" id="SM00363"/>
    </source>
</evidence>
<accession>A0A1G2BSR4</accession>
<dbReference type="PANTHER" id="PTHR47683">
    <property type="entry name" value="PSEUDOURIDINE SYNTHASE FAMILY PROTEIN-RELATED"/>
    <property type="match status" value="1"/>
</dbReference>
<dbReference type="InterPro" id="IPR050343">
    <property type="entry name" value="RsuA_PseudoU_synthase"/>
</dbReference>
<dbReference type="Gene3D" id="3.10.290.10">
    <property type="entry name" value="RNA-binding S4 domain"/>
    <property type="match status" value="1"/>
</dbReference>
<dbReference type="SUPFAM" id="SSF55120">
    <property type="entry name" value="Pseudouridine synthase"/>
    <property type="match status" value="1"/>
</dbReference>
<dbReference type="InterPro" id="IPR020094">
    <property type="entry name" value="TruA/RsuA/RluB/E/F_N"/>
</dbReference>
<dbReference type="InterPro" id="IPR036986">
    <property type="entry name" value="S4_RNA-bd_sf"/>
</dbReference>
<dbReference type="InterPro" id="IPR000748">
    <property type="entry name" value="PsdUridine_synth_RsuA/RluB/E/F"/>
</dbReference>
<dbReference type="InterPro" id="IPR002942">
    <property type="entry name" value="S4_RNA-bd"/>
</dbReference>
<evidence type="ECO:0000256" key="2">
    <source>
        <dbReference type="ARBA" id="ARBA00023235"/>
    </source>
</evidence>
<evidence type="ECO:0000256" key="1">
    <source>
        <dbReference type="ARBA" id="ARBA00008348"/>
    </source>
</evidence>
<dbReference type="Pfam" id="PF00849">
    <property type="entry name" value="PseudoU_synth_2"/>
    <property type="match status" value="1"/>
</dbReference>
<dbReference type="NCBIfam" id="TIGR00093">
    <property type="entry name" value="pseudouridine synthase"/>
    <property type="match status" value="1"/>
</dbReference>
<evidence type="ECO:0000256" key="3">
    <source>
        <dbReference type="PROSITE-ProRule" id="PRU00182"/>
    </source>
</evidence>
<organism evidence="6 7">
    <name type="scientific">Candidatus Komeilibacteria bacterium RIFCSPLOWO2_01_FULL_52_15</name>
    <dbReference type="NCBI Taxonomy" id="1798551"/>
    <lineage>
        <taxon>Bacteria</taxon>
        <taxon>Candidatus Komeiliibacteriota</taxon>
    </lineage>
</organism>
<dbReference type="Proteomes" id="UP000178248">
    <property type="component" value="Unassembled WGS sequence"/>
</dbReference>
<dbReference type="Pfam" id="PF01479">
    <property type="entry name" value="S4"/>
    <property type="match status" value="1"/>
</dbReference>
<dbReference type="PANTHER" id="PTHR47683:SF2">
    <property type="entry name" value="RNA-BINDING S4 DOMAIN-CONTAINING PROTEIN"/>
    <property type="match status" value="1"/>
</dbReference>
<comment type="caution">
    <text evidence="6">The sequence shown here is derived from an EMBL/GenBank/DDBJ whole genome shotgun (WGS) entry which is preliminary data.</text>
</comment>
<reference evidence="6 7" key="1">
    <citation type="journal article" date="2016" name="Nat. Commun.">
        <title>Thousands of microbial genomes shed light on interconnected biogeochemical processes in an aquifer system.</title>
        <authorList>
            <person name="Anantharaman K."/>
            <person name="Brown C.T."/>
            <person name="Hug L.A."/>
            <person name="Sharon I."/>
            <person name="Castelle C.J."/>
            <person name="Probst A.J."/>
            <person name="Thomas B.C."/>
            <person name="Singh A."/>
            <person name="Wilkins M.J."/>
            <person name="Karaoz U."/>
            <person name="Brodie E.L."/>
            <person name="Williams K.H."/>
            <person name="Hubbard S.S."/>
            <person name="Banfield J.F."/>
        </authorList>
    </citation>
    <scope>NUCLEOTIDE SEQUENCE [LARGE SCALE GENOMIC DNA]</scope>
</reference>
<evidence type="ECO:0000313" key="6">
    <source>
        <dbReference type="EMBL" id="OGY91609.1"/>
    </source>
</evidence>
<gene>
    <name evidence="6" type="ORF">A3B30_01325</name>
</gene>
<dbReference type="EMBL" id="MHKM01000016">
    <property type="protein sequence ID" value="OGY91609.1"/>
    <property type="molecule type" value="Genomic_DNA"/>
</dbReference>
<dbReference type="FunFam" id="3.10.290.10:FF:000003">
    <property type="entry name" value="Pseudouridine synthase"/>
    <property type="match status" value="1"/>
</dbReference>
<dbReference type="EC" id="5.4.99.-" evidence="4"/>
<dbReference type="STRING" id="1798551.A3B30_01325"/>
<keyword evidence="2 4" id="KW-0413">Isomerase</keyword>
<dbReference type="InterPro" id="IPR018496">
    <property type="entry name" value="PsdUridine_synth_RsuA/RluB_CS"/>
</dbReference>
<dbReference type="PROSITE" id="PS01149">
    <property type="entry name" value="PSI_RSU"/>
    <property type="match status" value="1"/>
</dbReference>
<dbReference type="CDD" id="cd02870">
    <property type="entry name" value="PseudoU_synth_RsuA_like"/>
    <property type="match status" value="1"/>
</dbReference>